<evidence type="ECO:0000313" key="2">
    <source>
        <dbReference type="Proteomes" id="UP000215914"/>
    </source>
</evidence>
<sequence>MFRSSFDVRFSVMVQFWCLGSNSVDSGQLSRRHKLWVTSVFHPPKLVNSSLMRMMLRKEVALMPRYTYRR</sequence>
<dbReference type="AlphaFoldDB" id="A0A251RN39"/>
<accession>A0A251RN39</accession>
<keyword evidence="2" id="KW-1185">Reference proteome</keyword>
<gene>
    <name evidence="1" type="ORF">HannXRQ_Chr17g0543381</name>
</gene>
<dbReference type="InParanoid" id="A0A251RN39"/>
<name>A0A251RN39_HELAN</name>
<evidence type="ECO:0000313" key="1">
    <source>
        <dbReference type="EMBL" id="OTF85756.1"/>
    </source>
</evidence>
<dbReference type="EMBL" id="CM007906">
    <property type="protein sequence ID" value="OTF85756.1"/>
    <property type="molecule type" value="Genomic_DNA"/>
</dbReference>
<dbReference type="Proteomes" id="UP000215914">
    <property type="component" value="Chromosome 17"/>
</dbReference>
<protein>
    <submittedName>
        <fullName evidence="1">Uncharacterized protein</fullName>
    </submittedName>
</protein>
<proteinExistence type="predicted"/>
<organism evidence="1 2">
    <name type="scientific">Helianthus annuus</name>
    <name type="common">Common sunflower</name>
    <dbReference type="NCBI Taxonomy" id="4232"/>
    <lineage>
        <taxon>Eukaryota</taxon>
        <taxon>Viridiplantae</taxon>
        <taxon>Streptophyta</taxon>
        <taxon>Embryophyta</taxon>
        <taxon>Tracheophyta</taxon>
        <taxon>Spermatophyta</taxon>
        <taxon>Magnoliopsida</taxon>
        <taxon>eudicotyledons</taxon>
        <taxon>Gunneridae</taxon>
        <taxon>Pentapetalae</taxon>
        <taxon>asterids</taxon>
        <taxon>campanulids</taxon>
        <taxon>Asterales</taxon>
        <taxon>Asteraceae</taxon>
        <taxon>Asteroideae</taxon>
        <taxon>Heliantheae alliance</taxon>
        <taxon>Heliantheae</taxon>
        <taxon>Helianthus</taxon>
    </lineage>
</organism>
<reference evidence="2" key="1">
    <citation type="journal article" date="2017" name="Nature">
        <title>The sunflower genome provides insights into oil metabolism, flowering and Asterid evolution.</title>
        <authorList>
            <person name="Badouin H."/>
            <person name="Gouzy J."/>
            <person name="Grassa C.J."/>
            <person name="Murat F."/>
            <person name="Staton S.E."/>
            <person name="Cottret L."/>
            <person name="Lelandais-Briere C."/>
            <person name="Owens G.L."/>
            <person name="Carrere S."/>
            <person name="Mayjonade B."/>
            <person name="Legrand L."/>
            <person name="Gill N."/>
            <person name="Kane N.C."/>
            <person name="Bowers J.E."/>
            <person name="Hubner S."/>
            <person name="Bellec A."/>
            <person name="Berard A."/>
            <person name="Berges H."/>
            <person name="Blanchet N."/>
            <person name="Boniface M.C."/>
            <person name="Brunel D."/>
            <person name="Catrice O."/>
            <person name="Chaidir N."/>
            <person name="Claudel C."/>
            <person name="Donnadieu C."/>
            <person name="Faraut T."/>
            <person name="Fievet G."/>
            <person name="Helmstetter N."/>
            <person name="King M."/>
            <person name="Knapp S.J."/>
            <person name="Lai Z."/>
            <person name="Le Paslier M.C."/>
            <person name="Lippi Y."/>
            <person name="Lorenzon L."/>
            <person name="Mandel J.R."/>
            <person name="Marage G."/>
            <person name="Marchand G."/>
            <person name="Marquand E."/>
            <person name="Bret-Mestries E."/>
            <person name="Morien E."/>
            <person name="Nambeesan S."/>
            <person name="Nguyen T."/>
            <person name="Pegot-Espagnet P."/>
            <person name="Pouilly N."/>
            <person name="Raftis F."/>
            <person name="Sallet E."/>
            <person name="Schiex T."/>
            <person name="Thomas J."/>
            <person name="Vandecasteele C."/>
            <person name="Vares D."/>
            <person name="Vear F."/>
            <person name="Vautrin S."/>
            <person name="Crespi M."/>
            <person name="Mangin B."/>
            <person name="Burke J.M."/>
            <person name="Salse J."/>
            <person name="Munos S."/>
            <person name="Vincourt P."/>
            <person name="Rieseberg L.H."/>
            <person name="Langlade N.B."/>
        </authorList>
    </citation>
    <scope>NUCLEOTIDE SEQUENCE [LARGE SCALE GENOMIC DNA]</scope>
    <source>
        <strain evidence="2">cv. SF193</strain>
    </source>
</reference>